<dbReference type="AlphaFoldDB" id="A0A2P4PC57"/>
<organism evidence="1 2">
    <name type="scientific">Rhizophagus irregularis (strain DAOM 181602 / DAOM 197198 / MUCL 43194)</name>
    <name type="common">Arbuscular mycorrhizal fungus</name>
    <name type="synonym">Glomus intraradices</name>
    <dbReference type="NCBI Taxonomy" id="747089"/>
    <lineage>
        <taxon>Eukaryota</taxon>
        <taxon>Fungi</taxon>
        <taxon>Fungi incertae sedis</taxon>
        <taxon>Mucoromycota</taxon>
        <taxon>Glomeromycotina</taxon>
        <taxon>Glomeromycetes</taxon>
        <taxon>Glomerales</taxon>
        <taxon>Glomeraceae</taxon>
        <taxon>Rhizophagus</taxon>
    </lineage>
</organism>
<reference evidence="1 2" key="1">
    <citation type="journal article" date="2013" name="Proc. Natl. Acad. Sci. U.S.A.">
        <title>Genome of an arbuscular mycorrhizal fungus provides insight into the oldest plant symbiosis.</title>
        <authorList>
            <person name="Tisserant E."/>
            <person name="Malbreil M."/>
            <person name="Kuo A."/>
            <person name="Kohler A."/>
            <person name="Symeonidi A."/>
            <person name="Balestrini R."/>
            <person name="Charron P."/>
            <person name="Duensing N."/>
            <person name="Frei Dit Frey N."/>
            <person name="Gianinazzi-Pearson V."/>
            <person name="Gilbert L.B."/>
            <person name="Handa Y."/>
            <person name="Herr J.R."/>
            <person name="Hijri M."/>
            <person name="Koul R."/>
            <person name="Kawaguchi M."/>
            <person name="Krajinski F."/>
            <person name="Lammers P.J."/>
            <person name="Masclaux F.G."/>
            <person name="Murat C."/>
            <person name="Morin E."/>
            <person name="Ndikumana S."/>
            <person name="Pagni M."/>
            <person name="Petitpierre D."/>
            <person name="Requena N."/>
            <person name="Rosikiewicz P."/>
            <person name="Riley R."/>
            <person name="Saito K."/>
            <person name="San Clemente H."/>
            <person name="Shapiro H."/>
            <person name="van Tuinen D."/>
            <person name="Becard G."/>
            <person name="Bonfante P."/>
            <person name="Paszkowski U."/>
            <person name="Shachar-Hill Y.Y."/>
            <person name="Tuskan G.A."/>
            <person name="Young P.W."/>
            <person name="Sanders I.R."/>
            <person name="Henrissat B."/>
            <person name="Rensing S.A."/>
            <person name="Grigoriev I.V."/>
            <person name="Corradi N."/>
            <person name="Roux C."/>
            <person name="Martin F."/>
        </authorList>
    </citation>
    <scope>NUCLEOTIDE SEQUENCE [LARGE SCALE GENOMIC DNA]</scope>
    <source>
        <strain evidence="1 2">DAOM 197198</strain>
    </source>
</reference>
<evidence type="ECO:0000313" key="1">
    <source>
        <dbReference type="EMBL" id="POG62998.1"/>
    </source>
</evidence>
<protein>
    <submittedName>
        <fullName evidence="1">Uncharacterized protein</fullName>
    </submittedName>
</protein>
<name>A0A2P4PC57_RHIID</name>
<keyword evidence="2" id="KW-1185">Reference proteome</keyword>
<proteinExistence type="predicted"/>
<dbReference type="Proteomes" id="UP000018888">
    <property type="component" value="Unassembled WGS sequence"/>
</dbReference>
<evidence type="ECO:0000313" key="2">
    <source>
        <dbReference type="Proteomes" id="UP000018888"/>
    </source>
</evidence>
<sequence length="53" mass="6181">MLNHFQRTDINWNLTRITKSSWTKSRTIPSPISLMKILTILRSSTPNMKFTSS</sequence>
<comment type="caution">
    <text evidence="1">The sequence shown here is derived from an EMBL/GenBank/DDBJ whole genome shotgun (WGS) entry which is preliminary data.</text>
</comment>
<reference evidence="1 2" key="2">
    <citation type="journal article" date="2018" name="New Phytol.">
        <title>High intraspecific genome diversity in the model arbuscular mycorrhizal symbiont Rhizophagus irregularis.</title>
        <authorList>
            <person name="Chen E.C.H."/>
            <person name="Morin E."/>
            <person name="Beaudet D."/>
            <person name="Noel J."/>
            <person name="Yildirir G."/>
            <person name="Ndikumana S."/>
            <person name="Charron P."/>
            <person name="St-Onge C."/>
            <person name="Giorgi J."/>
            <person name="Kruger M."/>
            <person name="Marton T."/>
            <person name="Ropars J."/>
            <person name="Grigoriev I.V."/>
            <person name="Hainaut M."/>
            <person name="Henrissat B."/>
            <person name="Roux C."/>
            <person name="Martin F."/>
            <person name="Corradi N."/>
        </authorList>
    </citation>
    <scope>NUCLEOTIDE SEQUENCE [LARGE SCALE GENOMIC DNA]</scope>
    <source>
        <strain evidence="1 2">DAOM 197198</strain>
    </source>
</reference>
<accession>A0A2P4PC57</accession>
<dbReference type="EMBL" id="AUPC02000281">
    <property type="protein sequence ID" value="POG62998.1"/>
    <property type="molecule type" value="Genomic_DNA"/>
</dbReference>
<gene>
    <name evidence="1" type="ORF">GLOIN_2v1690433</name>
</gene>